<keyword evidence="2" id="KW-0732">Signal</keyword>
<dbReference type="OrthoDB" id="5194848at2"/>
<dbReference type="Proteomes" id="UP000220527">
    <property type="component" value="Unassembled WGS sequence"/>
</dbReference>
<evidence type="ECO:0000313" key="4">
    <source>
        <dbReference type="Proteomes" id="UP000220527"/>
    </source>
</evidence>
<organism evidence="3 4">
    <name type="scientific">Candidatus Viridilinea mediisalina</name>
    <dbReference type="NCBI Taxonomy" id="2024553"/>
    <lineage>
        <taxon>Bacteria</taxon>
        <taxon>Bacillati</taxon>
        <taxon>Chloroflexota</taxon>
        <taxon>Chloroflexia</taxon>
        <taxon>Chloroflexales</taxon>
        <taxon>Chloroflexineae</taxon>
        <taxon>Oscillochloridaceae</taxon>
        <taxon>Candidatus Viridilinea</taxon>
    </lineage>
</organism>
<name>A0A2A6RF43_9CHLR</name>
<evidence type="ECO:0000256" key="2">
    <source>
        <dbReference type="SAM" id="SignalP"/>
    </source>
</evidence>
<evidence type="ECO:0008006" key="5">
    <source>
        <dbReference type="Google" id="ProtNLM"/>
    </source>
</evidence>
<gene>
    <name evidence="3" type="ORF">CJ255_18470</name>
</gene>
<feature type="region of interest" description="Disordered" evidence="1">
    <location>
        <begin position="136"/>
        <end position="166"/>
    </location>
</feature>
<dbReference type="EMBL" id="NQWI01000127">
    <property type="protein sequence ID" value="PDW01563.1"/>
    <property type="molecule type" value="Genomic_DNA"/>
</dbReference>
<proteinExistence type="predicted"/>
<keyword evidence="4" id="KW-1185">Reference proteome</keyword>
<sequence length="166" mass="17921">MKRIATIITSLVAGALVALVAMSFAPATHAQRANTDCPSVSRGEMGDRGEARGRTHSLVAMVAEKLNQTRDELIAQLGTEGTLAGALEQGGVSVAPFVDDVVANRTERLNAAVEAGRITREQADEHLGEMRARIETRLNQPFGERDAIERPHHSERPERPGRGPRP</sequence>
<feature type="chain" id="PRO_5012992609" description="Periplasmic heavy metal sensor" evidence="2">
    <location>
        <begin position="31"/>
        <end position="166"/>
    </location>
</feature>
<protein>
    <recommendedName>
        <fullName evidence="5">Periplasmic heavy metal sensor</fullName>
    </recommendedName>
</protein>
<evidence type="ECO:0000256" key="1">
    <source>
        <dbReference type="SAM" id="MobiDB-lite"/>
    </source>
</evidence>
<feature type="compositionally biased region" description="Basic and acidic residues" evidence="1">
    <location>
        <begin position="143"/>
        <end position="166"/>
    </location>
</feature>
<feature type="region of interest" description="Disordered" evidence="1">
    <location>
        <begin position="30"/>
        <end position="51"/>
    </location>
</feature>
<comment type="caution">
    <text evidence="3">The sequence shown here is derived from an EMBL/GenBank/DDBJ whole genome shotgun (WGS) entry which is preliminary data.</text>
</comment>
<reference evidence="4" key="1">
    <citation type="submission" date="2017-08" db="EMBL/GenBank/DDBJ databases">
        <authorList>
            <person name="Grouzdev D.S."/>
            <person name="Gaisin V.A."/>
            <person name="Rysina M.S."/>
            <person name="Gorlenko V.M."/>
        </authorList>
    </citation>
    <scope>NUCLEOTIDE SEQUENCE [LARGE SCALE GENOMIC DNA]</scope>
    <source>
        <strain evidence="4">Kir15-3F</strain>
    </source>
</reference>
<feature type="signal peptide" evidence="2">
    <location>
        <begin position="1"/>
        <end position="30"/>
    </location>
</feature>
<evidence type="ECO:0000313" key="3">
    <source>
        <dbReference type="EMBL" id="PDW01563.1"/>
    </source>
</evidence>
<accession>A0A2A6RF43</accession>
<dbReference type="AlphaFoldDB" id="A0A2A6RF43"/>
<dbReference type="RefSeq" id="WP_097645570.1">
    <property type="nucleotide sequence ID" value="NZ_NQWI01000127.1"/>
</dbReference>